<sequence>MAGKLVLFMPPPPCYLLYLITNPPFS</sequence>
<reference evidence="1" key="2">
    <citation type="journal article" date="2015" name="Data Brief">
        <title>Shoot transcriptome of the giant reed, Arundo donax.</title>
        <authorList>
            <person name="Barrero R.A."/>
            <person name="Guerrero F.D."/>
            <person name="Moolhuijzen P."/>
            <person name="Goolsby J.A."/>
            <person name="Tidwell J."/>
            <person name="Bellgard S.E."/>
            <person name="Bellgard M.I."/>
        </authorList>
    </citation>
    <scope>NUCLEOTIDE SEQUENCE</scope>
    <source>
        <tissue evidence="1">Shoot tissue taken approximately 20 cm above the soil surface</tissue>
    </source>
</reference>
<dbReference type="EMBL" id="GBRH01206366">
    <property type="protein sequence ID" value="JAD91529.1"/>
    <property type="molecule type" value="Transcribed_RNA"/>
</dbReference>
<dbReference type="AlphaFoldDB" id="A0A0A9DSG5"/>
<name>A0A0A9DSG5_ARUDO</name>
<proteinExistence type="predicted"/>
<reference evidence="1" key="1">
    <citation type="submission" date="2014-09" db="EMBL/GenBank/DDBJ databases">
        <authorList>
            <person name="Magalhaes I.L.F."/>
            <person name="Oliveira U."/>
            <person name="Santos F.R."/>
            <person name="Vidigal T.H.D.A."/>
            <person name="Brescovit A.D."/>
            <person name="Santos A.J."/>
        </authorList>
    </citation>
    <scope>NUCLEOTIDE SEQUENCE</scope>
    <source>
        <tissue evidence="1">Shoot tissue taken approximately 20 cm above the soil surface</tissue>
    </source>
</reference>
<protein>
    <submittedName>
        <fullName evidence="1">Uncharacterized protein</fullName>
    </submittedName>
</protein>
<organism evidence="1">
    <name type="scientific">Arundo donax</name>
    <name type="common">Giant reed</name>
    <name type="synonym">Donax arundinaceus</name>
    <dbReference type="NCBI Taxonomy" id="35708"/>
    <lineage>
        <taxon>Eukaryota</taxon>
        <taxon>Viridiplantae</taxon>
        <taxon>Streptophyta</taxon>
        <taxon>Embryophyta</taxon>
        <taxon>Tracheophyta</taxon>
        <taxon>Spermatophyta</taxon>
        <taxon>Magnoliopsida</taxon>
        <taxon>Liliopsida</taxon>
        <taxon>Poales</taxon>
        <taxon>Poaceae</taxon>
        <taxon>PACMAD clade</taxon>
        <taxon>Arundinoideae</taxon>
        <taxon>Arundineae</taxon>
        <taxon>Arundo</taxon>
    </lineage>
</organism>
<accession>A0A0A9DSG5</accession>
<evidence type="ECO:0000313" key="1">
    <source>
        <dbReference type="EMBL" id="JAD91529.1"/>
    </source>
</evidence>